<evidence type="ECO:0000313" key="3">
    <source>
        <dbReference type="Proteomes" id="UP000050761"/>
    </source>
</evidence>
<feature type="region of interest" description="Disordered" evidence="1">
    <location>
        <begin position="44"/>
        <end position="74"/>
    </location>
</feature>
<evidence type="ECO:0000256" key="1">
    <source>
        <dbReference type="SAM" id="MobiDB-lite"/>
    </source>
</evidence>
<feature type="compositionally biased region" description="Basic and acidic residues" evidence="1">
    <location>
        <begin position="44"/>
        <end position="54"/>
    </location>
</feature>
<dbReference type="OrthoDB" id="48509at2759"/>
<organism evidence="3 4">
    <name type="scientific">Heligmosomoides polygyrus</name>
    <name type="common">Parasitic roundworm</name>
    <dbReference type="NCBI Taxonomy" id="6339"/>
    <lineage>
        <taxon>Eukaryota</taxon>
        <taxon>Metazoa</taxon>
        <taxon>Ecdysozoa</taxon>
        <taxon>Nematoda</taxon>
        <taxon>Chromadorea</taxon>
        <taxon>Rhabditida</taxon>
        <taxon>Rhabditina</taxon>
        <taxon>Rhabditomorpha</taxon>
        <taxon>Strongyloidea</taxon>
        <taxon>Heligmosomidae</taxon>
        <taxon>Heligmosomoides</taxon>
    </lineage>
</organism>
<keyword evidence="3" id="KW-1185">Reference proteome</keyword>
<gene>
    <name evidence="2" type="ORF">HPBE_LOCUS26057</name>
</gene>
<accession>A0A183GTN8</accession>
<reference evidence="2 3" key="1">
    <citation type="submission" date="2018-11" db="EMBL/GenBank/DDBJ databases">
        <authorList>
            <consortium name="Pathogen Informatics"/>
        </authorList>
    </citation>
    <scope>NUCLEOTIDE SEQUENCE [LARGE SCALE GENOMIC DNA]</scope>
</reference>
<accession>A0A3P8FKD9</accession>
<dbReference type="WBParaSite" id="HPBE_0002605801-mRNA-1">
    <property type="protein sequence ID" value="HPBE_0002605801-mRNA-1"/>
    <property type="gene ID" value="HPBE_0002605801"/>
</dbReference>
<evidence type="ECO:0000313" key="4">
    <source>
        <dbReference type="WBParaSite" id="HPBE_0002605801-mRNA-1"/>
    </source>
</evidence>
<dbReference type="EMBL" id="UZAH01039102">
    <property type="protein sequence ID" value="VDP55425.1"/>
    <property type="molecule type" value="Genomic_DNA"/>
</dbReference>
<sequence length="136" mass="14887">MIVDGKPSQQVEDYVVGYLGDSKAVKEFVREFLQKRSDFRNRKQHAVKDLKDLSSARGAPVSGNGAGGFSAVQSKKKKNKERLVLPLIPSSHVEFDFQGARLVVDGSCLGFRATSDPNRVNQGEIETVALAPGQKR</sequence>
<proteinExistence type="predicted"/>
<reference evidence="4" key="2">
    <citation type="submission" date="2019-09" db="UniProtKB">
        <authorList>
            <consortium name="WormBaseParasite"/>
        </authorList>
    </citation>
    <scope>IDENTIFICATION</scope>
</reference>
<dbReference type="AlphaFoldDB" id="A0A183GTN8"/>
<evidence type="ECO:0000313" key="2">
    <source>
        <dbReference type="EMBL" id="VDP55425.1"/>
    </source>
</evidence>
<name>A0A183GTN8_HELPZ</name>
<dbReference type="Proteomes" id="UP000050761">
    <property type="component" value="Unassembled WGS sequence"/>
</dbReference>
<protein>
    <submittedName>
        <fullName evidence="4">Transposase</fullName>
    </submittedName>
</protein>